<sequence>MAPPQTRNPGRTAPYLGPNFTTDTIDTNRPNGRAVVFGANGEFVFEFYSKGTNVDHVVPKTQELFSRMYPQQPGFPGLGKYGLLRAAHEGIIIMGLDQKRYVFCGTCGRFPEIVQRAENMDQRRCRVTLYTSVVDFVRHHGASIAHIQNYETLANVTDAIDVRPFKCPTPACQKLFARYDHLQTHLRKCHVKLGKQKLREDAGVSKKYKQKGSKADKVAPLTIDMVNAALSELQSESSAGVDAPVASEISAVPTAGGSPGSSGSGGALDDNHIDIFGNPVDQYGFALGSADALQAQLARDALPLPSVLNWFQPEGDLNDLLSCDGDQFYNPRIEDFLLG</sequence>
<proteinExistence type="predicted"/>
<gene>
    <name evidence="3" type="ORF">BXZ70DRAFT_907951</name>
</gene>
<comment type="caution">
    <text evidence="3">The sequence shown here is derived from an EMBL/GenBank/DDBJ whole genome shotgun (WGS) entry which is preliminary data.</text>
</comment>
<dbReference type="GO" id="GO:0008270">
    <property type="term" value="F:zinc ion binding"/>
    <property type="evidence" value="ECO:0007669"/>
    <property type="project" value="UniProtKB-KW"/>
</dbReference>
<dbReference type="Proteomes" id="UP000813824">
    <property type="component" value="Unassembled WGS sequence"/>
</dbReference>
<evidence type="ECO:0000256" key="1">
    <source>
        <dbReference type="PROSITE-ProRule" id="PRU00042"/>
    </source>
</evidence>
<dbReference type="SUPFAM" id="SSF57667">
    <property type="entry name" value="beta-beta-alpha zinc fingers"/>
    <property type="match status" value="1"/>
</dbReference>
<evidence type="ECO:0000313" key="3">
    <source>
        <dbReference type="EMBL" id="KAH8099549.1"/>
    </source>
</evidence>
<keyword evidence="1" id="KW-0862">Zinc</keyword>
<dbReference type="OrthoDB" id="3214149at2759"/>
<keyword evidence="1" id="KW-0479">Metal-binding</keyword>
<evidence type="ECO:0000313" key="4">
    <source>
        <dbReference type="Proteomes" id="UP000813824"/>
    </source>
</evidence>
<accession>A0A8K0UL62</accession>
<feature type="domain" description="C2H2-type" evidence="2">
    <location>
        <begin position="165"/>
        <end position="190"/>
    </location>
</feature>
<keyword evidence="1" id="KW-0863">Zinc-finger</keyword>
<name>A0A8K0UL62_9AGAR</name>
<keyword evidence="4" id="KW-1185">Reference proteome</keyword>
<evidence type="ECO:0000259" key="2">
    <source>
        <dbReference type="PROSITE" id="PS50157"/>
    </source>
</evidence>
<dbReference type="PROSITE" id="PS00028">
    <property type="entry name" value="ZINC_FINGER_C2H2_1"/>
    <property type="match status" value="1"/>
</dbReference>
<dbReference type="EMBL" id="JAEVFJ010000019">
    <property type="protein sequence ID" value="KAH8099549.1"/>
    <property type="molecule type" value="Genomic_DNA"/>
</dbReference>
<dbReference type="InterPro" id="IPR013087">
    <property type="entry name" value="Znf_C2H2_type"/>
</dbReference>
<dbReference type="PROSITE" id="PS50157">
    <property type="entry name" value="ZINC_FINGER_C2H2_2"/>
    <property type="match status" value="1"/>
</dbReference>
<dbReference type="AlphaFoldDB" id="A0A8K0UL62"/>
<dbReference type="Gene3D" id="3.30.160.60">
    <property type="entry name" value="Classic Zinc Finger"/>
    <property type="match status" value="1"/>
</dbReference>
<organism evidence="3 4">
    <name type="scientific">Cristinia sonorae</name>
    <dbReference type="NCBI Taxonomy" id="1940300"/>
    <lineage>
        <taxon>Eukaryota</taxon>
        <taxon>Fungi</taxon>
        <taxon>Dikarya</taxon>
        <taxon>Basidiomycota</taxon>
        <taxon>Agaricomycotina</taxon>
        <taxon>Agaricomycetes</taxon>
        <taxon>Agaricomycetidae</taxon>
        <taxon>Agaricales</taxon>
        <taxon>Pleurotineae</taxon>
        <taxon>Stephanosporaceae</taxon>
        <taxon>Cristinia</taxon>
    </lineage>
</organism>
<protein>
    <recommendedName>
        <fullName evidence="2">C2H2-type domain-containing protein</fullName>
    </recommendedName>
</protein>
<reference evidence="3" key="1">
    <citation type="journal article" date="2021" name="New Phytol.">
        <title>Evolutionary innovations through gain and loss of genes in the ectomycorrhizal Boletales.</title>
        <authorList>
            <person name="Wu G."/>
            <person name="Miyauchi S."/>
            <person name="Morin E."/>
            <person name="Kuo A."/>
            <person name="Drula E."/>
            <person name="Varga T."/>
            <person name="Kohler A."/>
            <person name="Feng B."/>
            <person name="Cao Y."/>
            <person name="Lipzen A."/>
            <person name="Daum C."/>
            <person name="Hundley H."/>
            <person name="Pangilinan J."/>
            <person name="Johnson J."/>
            <person name="Barry K."/>
            <person name="LaButti K."/>
            <person name="Ng V."/>
            <person name="Ahrendt S."/>
            <person name="Min B."/>
            <person name="Choi I.G."/>
            <person name="Park H."/>
            <person name="Plett J.M."/>
            <person name="Magnuson J."/>
            <person name="Spatafora J.W."/>
            <person name="Nagy L.G."/>
            <person name="Henrissat B."/>
            <person name="Grigoriev I.V."/>
            <person name="Yang Z.L."/>
            <person name="Xu J."/>
            <person name="Martin F.M."/>
        </authorList>
    </citation>
    <scope>NUCLEOTIDE SEQUENCE</scope>
    <source>
        <strain evidence="3">KKN 215</strain>
    </source>
</reference>
<dbReference type="InterPro" id="IPR036236">
    <property type="entry name" value="Znf_C2H2_sf"/>
</dbReference>